<evidence type="ECO:0000313" key="2">
    <source>
        <dbReference type="Proteomes" id="UP000052268"/>
    </source>
</evidence>
<protein>
    <submittedName>
        <fullName evidence="1">Uncharacterized protein</fullName>
    </submittedName>
</protein>
<organism evidence="1 2">
    <name type="scientific">Novosphingobium barchaimii LL02</name>
    <dbReference type="NCBI Taxonomy" id="1114963"/>
    <lineage>
        <taxon>Bacteria</taxon>
        <taxon>Pseudomonadati</taxon>
        <taxon>Pseudomonadota</taxon>
        <taxon>Alphaproteobacteria</taxon>
        <taxon>Sphingomonadales</taxon>
        <taxon>Sphingomonadaceae</taxon>
        <taxon>Novosphingobium</taxon>
    </lineage>
</organism>
<dbReference type="OrthoDB" id="7507038at2"/>
<comment type="caution">
    <text evidence="1">The sequence shown here is derived from an EMBL/GenBank/DDBJ whole genome shotgun (WGS) entry which is preliminary data.</text>
</comment>
<accession>A0A0J8A965</accession>
<evidence type="ECO:0000313" key="1">
    <source>
        <dbReference type="EMBL" id="KMS51860.1"/>
    </source>
</evidence>
<reference evidence="1 2" key="1">
    <citation type="journal article" date="2015" name="G3 (Bethesda)">
        <title>Insights into Ongoing Evolution of the Hexachlorocyclohexane Catabolic Pathway from Comparative Genomics of Ten Sphingomonadaceae Strains.</title>
        <authorList>
            <person name="Pearce S.L."/>
            <person name="Oakeshott J.G."/>
            <person name="Pandey G."/>
        </authorList>
    </citation>
    <scope>NUCLEOTIDE SEQUENCE [LARGE SCALE GENOMIC DNA]</scope>
    <source>
        <strain evidence="1 2">LL02</strain>
    </source>
</reference>
<proteinExistence type="predicted"/>
<dbReference type="EMBL" id="JACU01000010">
    <property type="protein sequence ID" value="KMS51860.1"/>
    <property type="molecule type" value="Genomic_DNA"/>
</dbReference>
<name>A0A0J8A965_9SPHN</name>
<sequence>MASECIAYRDSKGGLHSSAERATLEDLAGVLGRVGDEGGMTGGVARMIFDKRDEIERVFAEHDALMASAPKHEDIGPGVQTIRAVT</sequence>
<dbReference type="RefSeq" id="WP_059153035.1">
    <property type="nucleotide sequence ID" value="NZ_KQ130457.1"/>
</dbReference>
<gene>
    <name evidence="1" type="ORF">V474_02125</name>
</gene>
<dbReference type="PATRIC" id="fig|1114963.3.peg.4040"/>
<dbReference type="Proteomes" id="UP000052268">
    <property type="component" value="Unassembled WGS sequence"/>
</dbReference>
<keyword evidence="2" id="KW-1185">Reference proteome</keyword>
<dbReference type="AlphaFoldDB" id="A0A0J8A965"/>